<evidence type="ECO:0008006" key="4">
    <source>
        <dbReference type="Google" id="ProtNLM"/>
    </source>
</evidence>
<protein>
    <recommendedName>
        <fullName evidence="4">Penicillin-binding protein activator LpoB</fullName>
    </recommendedName>
</protein>
<evidence type="ECO:0000256" key="1">
    <source>
        <dbReference type="SAM" id="SignalP"/>
    </source>
</evidence>
<gene>
    <name evidence="2" type="ORF">ACFOW7_05655</name>
</gene>
<feature type="chain" id="PRO_5047499985" description="Penicillin-binding protein activator LpoB" evidence="1">
    <location>
        <begin position="29"/>
        <end position="180"/>
    </location>
</feature>
<comment type="caution">
    <text evidence="2">The sequence shown here is derived from an EMBL/GenBank/DDBJ whole genome shotgun (WGS) entry which is preliminary data.</text>
</comment>
<dbReference type="Gene3D" id="3.40.50.10610">
    <property type="entry name" value="ABC-type transport auxiliary lipoprotein component"/>
    <property type="match status" value="1"/>
</dbReference>
<feature type="signal peptide" evidence="1">
    <location>
        <begin position="1"/>
        <end position="28"/>
    </location>
</feature>
<accession>A0ABV8MPP1</accession>
<keyword evidence="1" id="KW-0732">Signal</keyword>
<dbReference type="Proteomes" id="UP001595791">
    <property type="component" value="Unassembled WGS sequence"/>
</dbReference>
<evidence type="ECO:0000313" key="3">
    <source>
        <dbReference type="Proteomes" id="UP001595791"/>
    </source>
</evidence>
<dbReference type="RefSeq" id="WP_378161956.1">
    <property type="nucleotide sequence ID" value="NZ_JBHSBU010000001.1"/>
</dbReference>
<sequence length="180" mass="19236">MNALPSLPPRLAAGLAALWLAGCATLQASQPPSYQTDAQWALLPIVNNTETPQAGLRAESITYALLQAQGLAGLRRYPADLNPETLFEPAERKVLANALDWAKREGVRYAVTGAVDEWRYKVGMDGEPAVGVSLSVIEVETGRTVWSGVGGKTGWSRESLAGVGQKLIGSLLEKAKLPQR</sequence>
<evidence type="ECO:0000313" key="2">
    <source>
        <dbReference type="EMBL" id="MFC4158845.1"/>
    </source>
</evidence>
<name>A0ABV8MPP1_9NEIS</name>
<reference evidence="3" key="1">
    <citation type="journal article" date="2019" name="Int. J. Syst. Evol. Microbiol.">
        <title>The Global Catalogue of Microorganisms (GCM) 10K type strain sequencing project: providing services to taxonomists for standard genome sequencing and annotation.</title>
        <authorList>
            <consortium name="The Broad Institute Genomics Platform"/>
            <consortium name="The Broad Institute Genome Sequencing Center for Infectious Disease"/>
            <person name="Wu L."/>
            <person name="Ma J."/>
        </authorList>
    </citation>
    <scope>NUCLEOTIDE SEQUENCE [LARGE SCALE GENOMIC DNA]</scope>
    <source>
        <strain evidence="3">LMG 29894</strain>
    </source>
</reference>
<keyword evidence="3" id="KW-1185">Reference proteome</keyword>
<organism evidence="2 3">
    <name type="scientific">Chitinimonas lacunae</name>
    <dbReference type="NCBI Taxonomy" id="1963018"/>
    <lineage>
        <taxon>Bacteria</taxon>
        <taxon>Pseudomonadati</taxon>
        <taxon>Pseudomonadota</taxon>
        <taxon>Betaproteobacteria</taxon>
        <taxon>Neisseriales</taxon>
        <taxon>Chitinibacteraceae</taxon>
        <taxon>Chitinimonas</taxon>
    </lineage>
</organism>
<proteinExistence type="predicted"/>
<dbReference type="EMBL" id="JBHSBU010000001">
    <property type="protein sequence ID" value="MFC4158845.1"/>
    <property type="molecule type" value="Genomic_DNA"/>
</dbReference>